<comment type="caution">
    <text evidence="9">The sequence shown here is derived from an EMBL/GenBank/DDBJ whole genome shotgun (WGS) entry which is preliminary data.</text>
</comment>
<reference evidence="9" key="1">
    <citation type="submission" date="2023-01" db="EMBL/GenBank/DDBJ databases">
        <title>Metagenome sequencing of chrysophaentin producing Chrysophaeum taylorii.</title>
        <authorList>
            <person name="Davison J."/>
            <person name="Bewley C."/>
        </authorList>
    </citation>
    <scope>NUCLEOTIDE SEQUENCE</scope>
    <source>
        <strain evidence="9">NIES-1699</strain>
    </source>
</reference>
<evidence type="ECO:0000259" key="8">
    <source>
        <dbReference type="Pfam" id="PF16050"/>
    </source>
</evidence>
<dbReference type="InterPro" id="IPR032041">
    <property type="entry name" value="Cdc73_N"/>
</dbReference>
<dbReference type="InterPro" id="IPR007852">
    <property type="entry name" value="Cdc73/Parafibromin"/>
</dbReference>
<gene>
    <name evidence="9" type="ORF">CTAYLR_001317</name>
</gene>
<name>A0AAD7U688_9STRA</name>
<comment type="similarity">
    <text evidence="2">Belongs to the CDC73 family.</text>
</comment>
<feature type="compositionally biased region" description="Low complexity" evidence="6">
    <location>
        <begin position="351"/>
        <end position="374"/>
    </location>
</feature>
<evidence type="ECO:0000259" key="7">
    <source>
        <dbReference type="Pfam" id="PF05179"/>
    </source>
</evidence>
<dbReference type="PANTHER" id="PTHR12466:SF8">
    <property type="entry name" value="PARAFIBROMIN"/>
    <property type="match status" value="1"/>
</dbReference>
<evidence type="ECO:0000256" key="5">
    <source>
        <dbReference type="ARBA" id="ARBA00023242"/>
    </source>
</evidence>
<dbReference type="InterPro" id="IPR038103">
    <property type="entry name" value="CDC73_C_sf"/>
</dbReference>
<feature type="region of interest" description="Disordered" evidence="6">
    <location>
        <begin position="351"/>
        <end position="453"/>
    </location>
</feature>
<sequence>MSEALLALRAHLKATTGQAPIITETEVIMGDVRYPVSADTGYMSTRENEGNYPLGTVALLVREKKASGYINECADRGWTTVVQGDRKDLLNYVNGESTTSERLSIPLHPLVEATRAPAPAPREEEELPVFEEGWSLNDRNTTLLVPGADFSFAIEMFDRAIQKEKESKRRAAESLRPKRPKIEDDRPREPDIIVVPNAMTSIITMLNAKDFLESGKYVSNADKRREGSRKESQVVVERARPDGRTLKYRVLDNPTRLDDKEWSRVVAVFAHGPDWQFKGWKYAKPVDLFQRTLGVHLKFDDEQTAPTIKSWNVHVLTLSKTKRHLDHPVAFDFWRLLDDFLSKRKAAAPFFSSSSSSARAGPPAAKGSASSSSSSKHHHHHHHHRRREGGSSSTSSSKHREGVSSSTSSSKHPHHHHRRREGAPTSSKQHREGTRSSGRPPPPKKKPTPREVP</sequence>
<feature type="domain" description="Cell division control protein 73 C-terminal" evidence="7">
    <location>
        <begin position="191"/>
        <end position="340"/>
    </location>
</feature>
<dbReference type="Pfam" id="PF05179">
    <property type="entry name" value="CDC73_C"/>
    <property type="match status" value="1"/>
</dbReference>
<keyword evidence="10" id="KW-1185">Reference proteome</keyword>
<dbReference type="GO" id="GO:0016593">
    <property type="term" value="C:Cdc73/Paf1 complex"/>
    <property type="evidence" value="ECO:0007669"/>
    <property type="project" value="InterPro"/>
</dbReference>
<dbReference type="GO" id="GO:0000993">
    <property type="term" value="F:RNA polymerase II complex binding"/>
    <property type="evidence" value="ECO:0007669"/>
    <property type="project" value="TreeGrafter"/>
</dbReference>
<evidence type="ECO:0000256" key="1">
    <source>
        <dbReference type="ARBA" id="ARBA00004123"/>
    </source>
</evidence>
<proteinExistence type="inferred from homology"/>
<dbReference type="Pfam" id="PF16050">
    <property type="entry name" value="CDC73_N"/>
    <property type="match status" value="1"/>
</dbReference>
<feature type="region of interest" description="Disordered" evidence="6">
    <location>
        <begin position="165"/>
        <end position="187"/>
    </location>
</feature>
<dbReference type="EMBL" id="JAQMWT010000671">
    <property type="protein sequence ID" value="KAJ8598524.1"/>
    <property type="molecule type" value="Genomic_DNA"/>
</dbReference>
<dbReference type="FunFam" id="3.40.50.11990:FF:000002">
    <property type="entry name" value="protein CDC73 homolog"/>
    <property type="match status" value="1"/>
</dbReference>
<evidence type="ECO:0000313" key="9">
    <source>
        <dbReference type="EMBL" id="KAJ8598524.1"/>
    </source>
</evidence>
<dbReference type="GO" id="GO:0032968">
    <property type="term" value="P:positive regulation of transcription elongation by RNA polymerase II"/>
    <property type="evidence" value="ECO:0007669"/>
    <property type="project" value="TreeGrafter"/>
</dbReference>
<organism evidence="9 10">
    <name type="scientific">Chrysophaeum taylorii</name>
    <dbReference type="NCBI Taxonomy" id="2483200"/>
    <lineage>
        <taxon>Eukaryota</taxon>
        <taxon>Sar</taxon>
        <taxon>Stramenopiles</taxon>
        <taxon>Ochrophyta</taxon>
        <taxon>Pelagophyceae</taxon>
        <taxon>Pelagomonadales</taxon>
        <taxon>Pelagomonadaceae</taxon>
        <taxon>Chrysophaeum</taxon>
    </lineage>
</organism>
<dbReference type="PANTHER" id="PTHR12466">
    <property type="entry name" value="CDC73 DOMAIN PROTEIN"/>
    <property type="match status" value="1"/>
</dbReference>
<comment type="subcellular location">
    <subcellularLocation>
        <location evidence="1">Nucleus</location>
    </subcellularLocation>
</comment>
<dbReference type="Proteomes" id="UP001230188">
    <property type="component" value="Unassembled WGS sequence"/>
</dbReference>
<keyword evidence="3" id="KW-0805">Transcription regulation</keyword>
<feature type="domain" description="Paf1 complex subunit Cdc73 N-terminal" evidence="8">
    <location>
        <begin position="21"/>
        <end position="108"/>
    </location>
</feature>
<evidence type="ECO:0000256" key="2">
    <source>
        <dbReference type="ARBA" id="ARBA00010427"/>
    </source>
</evidence>
<keyword evidence="5" id="KW-0539">Nucleus</keyword>
<dbReference type="AlphaFoldDB" id="A0AAD7U688"/>
<evidence type="ECO:0000256" key="6">
    <source>
        <dbReference type="SAM" id="MobiDB-lite"/>
    </source>
</evidence>
<dbReference type="InterPro" id="IPR031336">
    <property type="entry name" value="CDC73_C"/>
</dbReference>
<evidence type="ECO:0000256" key="4">
    <source>
        <dbReference type="ARBA" id="ARBA00023163"/>
    </source>
</evidence>
<dbReference type="GO" id="GO:0006368">
    <property type="term" value="P:transcription elongation by RNA polymerase II"/>
    <property type="evidence" value="ECO:0007669"/>
    <property type="project" value="InterPro"/>
</dbReference>
<feature type="compositionally biased region" description="Basic residues" evidence="6">
    <location>
        <begin position="411"/>
        <end position="420"/>
    </location>
</feature>
<accession>A0AAD7U688</accession>
<dbReference type="Gene3D" id="3.40.50.11990">
    <property type="entry name" value="RNA polymerase II accessory factor, Cdc73 C-terminal domain"/>
    <property type="match status" value="1"/>
</dbReference>
<protein>
    <submittedName>
        <fullName evidence="9">Uncharacterized protein</fullName>
    </submittedName>
</protein>
<evidence type="ECO:0000313" key="10">
    <source>
        <dbReference type="Proteomes" id="UP001230188"/>
    </source>
</evidence>
<feature type="compositionally biased region" description="Basic residues" evidence="6">
    <location>
        <begin position="375"/>
        <end position="387"/>
    </location>
</feature>
<keyword evidence="4" id="KW-0804">Transcription</keyword>
<evidence type="ECO:0000256" key="3">
    <source>
        <dbReference type="ARBA" id="ARBA00023015"/>
    </source>
</evidence>